<dbReference type="InterPro" id="IPR000742">
    <property type="entry name" value="EGF"/>
</dbReference>
<feature type="transmembrane region" description="Helical" evidence="1">
    <location>
        <begin position="12"/>
        <end position="35"/>
    </location>
</feature>
<keyword evidence="1" id="KW-0472">Membrane</keyword>
<dbReference type="InterPro" id="IPR009030">
    <property type="entry name" value="Growth_fac_rcpt_cys_sf"/>
</dbReference>
<evidence type="ECO:0000259" key="2">
    <source>
        <dbReference type="SMART" id="SM00181"/>
    </source>
</evidence>
<sequence>MNLFNMLCFNSILYDWVAFAVYSNGVSFKIMWLIWLGQLLSLGYSFCPLRNCIKCPVSDTTKICEVCALGYYLDSTDNVCLPCSTLVTHCSRCSADGKTCYSCADGRILKTVTTGQSTTQECFISQQSLCDAVPNCGLCTITDLVITCDVCMSGYFLQASSHSCVKCSENCVHCSAESTCAFCQDNYTLSSSSSPSTCTASTIQNCDLCYDASTCNTCSNGFYRNDEGTCIQDNQCNIAGCKECNQGQSTCTKCYKGYYLTGQTCTLCSAGIPNCISCDAPSTADSSRATLSCNTCQQGYHLRDGVCEACSDITRYCQSCPSGICTSCEPGYQLVNYPRYCQQKTTTDCSHLSNCLTCTSDSLCVSCSPGYSPNRGVCELYTGCGVANCGVCKEDPNICSFCIRGYRLENNQCILKCQDRNCRDCSSEENGQEACRQCMPGYIMDTATNMCISCGIENCALCSASAKVKISSDTSIRKKLSKWMQQLQFKKAPTTLSRRIEDWDDKLKVIARYYNLTEVQLNSLRVVLYDYFMGGSISTHLFNDSTTILKEITKIYADSRQVQSTADGSEAKRFVCSECEEGYTLTHNTCVKQALTASNIVGITAGVLLAVGIIAGVIAMTVTSKKHR</sequence>
<name>C6LUH7_GIAIB</name>
<feature type="domain" description="EGF-like" evidence="2">
    <location>
        <begin position="46"/>
        <end position="81"/>
    </location>
</feature>
<keyword evidence="1" id="KW-1133">Transmembrane helix</keyword>
<feature type="domain" description="EGF-like" evidence="2">
    <location>
        <begin position="166"/>
        <end position="199"/>
    </location>
</feature>
<dbReference type="AlphaFoldDB" id="C6LUH7"/>
<organism evidence="3 4">
    <name type="scientific">Giardia intestinalis (strain ATCC 50581 / GS clone H7)</name>
    <name type="common">Giardia lamblia</name>
    <dbReference type="NCBI Taxonomy" id="598745"/>
    <lineage>
        <taxon>Eukaryota</taxon>
        <taxon>Metamonada</taxon>
        <taxon>Diplomonadida</taxon>
        <taxon>Hexamitidae</taxon>
        <taxon>Giardiinae</taxon>
        <taxon>Giardia</taxon>
    </lineage>
</organism>
<evidence type="ECO:0000313" key="4">
    <source>
        <dbReference type="Proteomes" id="UP000002488"/>
    </source>
</evidence>
<evidence type="ECO:0000313" key="3">
    <source>
        <dbReference type="EMBL" id="EET00319.1"/>
    </source>
</evidence>
<dbReference type="SMART" id="SM00261">
    <property type="entry name" value="FU"/>
    <property type="match status" value="6"/>
</dbReference>
<dbReference type="PANTHER" id="PTHR23275">
    <property type="entry name" value="CABRIOLET.-RELATED"/>
    <property type="match status" value="1"/>
</dbReference>
<dbReference type="VEuPathDB" id="GiardiaDB:GL50581_2430"/>
<accession>C6LUH7</accession>
<dbReference type="Proteomes" id="UP000002488">
    <property type="component" value="Unassembled WGS sequence"/>
</dbReference>
<protein>
    <submittedName>
        <fullName evidence="3">High cysteine membrane protein Group 2</fullName>
    </submittedName>
</protein>
<proteinExistence type="predicted"/>
<feature type="domain" description="EGF-like" evidence="2">
    <location>
        <begin position="309"/>
        <end position="342"/>
    </location>
</feature>
<dbReference type="InterPro" id="IPR052798">
    <property type="entry name" value="Giardia_VSA"/>
</dbReference>
<feature type="transmembrane region" description="Helical" evidence="1">
    <location>
        <begin position="600"/>
        <end position="622"/>
    </location>
</feature>
<evidence type="ECO:0000256" key="1">
    <source>
        <dbReference type="SAM" id="Phobius"/>
    </source>
</evidence>
<feature type="domain" description="EGF-like" evidence="2">
    <location>
        <begin position="235"/>
        <end position="266"/>
    </location>
</feature>
<dbReference type="InterPro" id="IPR006212">
    <property type="entry name" value="Furin_repeat"/>
</dbReference>
<feature type="domain" description="EGF-like" evidence="2">
    <location>
        <begin position="383"/>
        <end position="414"/>
    </location>
</feature>
<feature type="domain" description="EGF-like" evidence="2">
    <location>
        <begin position="129"/>
        <end position="165"/>
    </location>
</feature>
<dbReference type="OMA" id="CYSCADG"/>
<dbReference type="SMART" id="SM00181">
    <property type="entry name" value="EGF"/>
    <property type="match status" value="10"/>
</dbReference>
<dbReference type="OrthoDB" id="19903at2759"/>
<keyword evidence="1" id="KW-0812">Transmembrane</keyword>
<dbReference type="SUPFAM" id="SSF57184">
    <property type="entry name" value="Growth factor receptor domain"/>
    <property type="match status" value="3"/>
</dbReference>
<dbReference type="EMBL" id="ACGJ01002315">
    <property type="protein sequence ID" value="EET00319.1"/>
    <property type="molecule type" value="Genomic_DNA"/>
</dbReference>
<feature type="domain" description="EGF-like" evidence="2">
    <location>
        <begin position="348"/>
        <end position="379"/>
    </location>
</feature>
<feature type="domain" description="EGF-like" evidence="2">
    <location>
        <begin position="267"/>
        <end position="308"/>
    </location>
</feature>
<comment type="caution">
    <text evidence="3">The sequence shown here is derived from an EMBL/GenBank/DDBJ whole genome shotgun (WGS) entry which is preliminary data.</text>
</comment>
<gene>
    <name evidence="3" type="ORF">GL50581_2430</name>
</gene>
<reference evidence="3 4" key="1">
    <citation type="journal article" date="2009" name="PLoS Pathog.">
        <title>Draft genome sequencing of giardia intestinalis assemblage B isolate GS: is human giardiasis caused by two different species?</title>
        <authorList>
            <person name="Franzen O."/>
            <person name="Jerlstrom-Hultqvist J."/>
            <person name="Castro E."/>
            <person name="Sherwood E."/>
            <person name="Ankarklev J."/>
            <person name="Reiner D.S."/>
            <person name="Palm D."/>
            <person name="Andersson J.O."/>
            <person name="Andersson B."/>
            <person name="Svard S.G."/>
        </authorList>
    </citation>
    <scope>NUCLEOTIDE SEQUENCE [LARGE SCALE GENOMIC DNA]</scope>
    <source>
        <strain evidence="4">ATCC 50581 / GS clone H7</strain>
    </source>
</reference>
<feature type="domain" description="EGF-like" evidence="2">
    <location>
        <begin position="416"/>
        <end position="452"/>
    </location>
</feature>
<dbReference type="PANTHER" id="PTHR23275:SF101">
    <property type="entry name" value="PROTEIN CONVERTASE SUBTILISIN_KEXINTYPE 5, PUTATIVE-RELATED"/>
    <property type="match status" value="1"/>
</dbReference>
<feature type="domain" description="EGF-like" evidence="2">
    <location>
        <begin position="82"/>
        <end position="123"/>
    </location>
</feature>